<proteinExistence type="predicted"/>
<dbReference type="AlphaFoldDB" id="A0A939NCA8"/>
<reference evidence="1" key="1">
    <citation type="submission" date="2021-03" db="EMBL/GenBank/DDBJ databases">
        <title>Molecular epidemiology and mechanisms of colistin and carbapenem resistance in Enterobacteriaceae from clinical isolates, the environment and porcine samples in Pretoria, South Africa.</title>
        <authorList>
            <person name="Bogoshi D."/>
            <person name="Mbelle N.M."/>
            <person name="Naidoo V."/>
            <person name="Osei Sekyere J."/>
        </authorList>
    </citation>
    <scope>NUCLEOTIDE SEQUENCE</scope>
    <source>
        <strain evidence="1">C052</strain>
    </source>
</reference>
<accession>A0A939NCA8</accession>
<gene>
    <name evidence="1" type="ORF">J4727_20105</name>
</gene>
<comment type="caution">
    <text evidence="1">The sequence shown here is derived from an EMBL/GenBank/DDBJ whole genome shotgun (WGS) entry which is preliminary data.</text>
</comment>
<organism evidence="1 2">
    <name type="scientific">Providencia rettgeri</name>
    <dbReference type="NCBI Taxonomy" id="587"/>
    <lineage>
        <taxon>Bacteria</taxon>
        <taxon>Pseudomonadati</taxon>
        <taxon>Pseudomonadota</taxon>
        <taxon>Gammaproteobacteria</taxon>
        <taxon>Enterobacterales</taxon>
        <taxon>Morganellaceae</taxon>
        <taxon>Providencia</taxon>
    </lineage>
</organism>
<dbReference type="EMBL" id="JAGETQ010000257">
    <property type="protein sequence ID" value="MBO1916718.1"/>
    <property type="molecule type" value="Genomic_DNA"/>
</dbReference>
<feature type="non-terminal residue" evidence="1">
    <location>
        <position position="1"/>
    </location>
</feature>
<protein>
    <submittedName>
        <fullName evidence="1">Uncharacterized protein</fullName>
    </submittedName>
</protein>
<name>A0A939NCA8_PRORE</name>
<dbReference type="Proteomes" id="UP000664477">
    <property type="component" value="Unassembled WGS sequence"/>
</dbReference>
<evidence type="ECO:0000313" key="1">
    <source>
        <dbReference type="EMBL" id="MBO1916718.1"/>
    </source>
</evidence>
<evidence type="ECO:0000313" key="2">
    <source>
        <dbReference type="Proteomes" id="UP000664477"/>
    </source>
</evidence>
<sequence>GITRNNHCVDIDTGHEFTVVRKIPENCIAESISSLISVLTLLRYRLPLSAKLITRMSSISLFNPFKLLLYPAGKHHQ</sequence>